<dbReference type="EMBL" id="SUMB01000002">
    <property type="protein sequence ID" value="TJZ57484.1"/>
    <property type="molecule type" value="Genomic_DNA"/>
</dbReference>
<gene>
    <name evidence="4" type="ORF">FCH28_05170</name>
</gene>
<dbReference type="Proteomes" id="UP000308697">
    <property type="component" value="Unassembled WGS sequence"/>
</dbReference>
<feature type="transmembrane region" description="Helical" evidence="2">
    <location>
        <begin position="33"/>
        <end position="50"/>
    </location>
</feature>
<dbReference type="InterPro" id="IPR042150">
    <property type="entry name" value="MmRce1-like"/>
</dbReference>
<comment type="caution">
    <text evidence="4">The sequence shown here is derived from an EMBL/GenBank/DDBJ whole genome shotgun (WGS) entry which is preliminary data.</text>
</comment>
<dbReference type="AlphaFoldDB" id="A0A4U0P485"/>
<evidence type="ECO:0000256" key="1">
    <source>
        <dbReference type="SAM" id="MobiDB-lite"/>
    </source>
</evidence>
<reference evidence="4 5" key="1">
    <citation type="submission" date="2019-04" db="EMBL/GenBank/DDBJ databases">
        <title>Streptomyces piniterrae sp. nov., a heliquinomycin-producing actinomycete isolated from rhizosphere soil of Pinus yunnanensis.</title>
        <authorList>
            <person name="Zhuang X."/>
            <person name="Zhao J."/>
        </authorList>
    </citation>
    <scope>NUCLEOTIDE SEQUENCE [LARGE SCALE GENOMIC DNA]</scope>
    <source>
        <strain evidence="5">jys28</strain>
    </source>
</reference>
<keyword evidence="4" id="KW-0378">Hydrolase</keyword>
<dbReference type="GO" id="GO:0008237">
    <property type="term" value="F:metallopeptidase activity"/>
    <property type="evidence" value="ECO:0007669"/>
    <property type="project" value="UniProtKB-KW"/>
</dbReference>
<feature type="domain" description="CAAX prenyl protease 2/Lysostaphin resistance protein A-like" evidence="3">
    <location>
        <begin position="102"/>
        <end position="200"/>
    </location>
</feature>
<dbReference type="GO" id="GO:0004175">
    <property type="term" value="F:endopeptidase activity"/>
    <property type="evidence" value="ECO:0007669"/>
    <property type="project" value="UniProtKB-ARBA"/>
</dbReference>
<evidence type="ECO:0000256" key="2">
    <source>
        <dbReference type="SAM" id="Phobius"/>
    </source>
</evidence>
<dbReference type="PANTHER" id="PTHR35797:SF1">
    <property type="entry name" value="PROTEASE"/>
    <property type="match status" value="1"/>
</dbReference>
<keyword evidence="2" id="KW-1133">Transmembrane helix</keyword>
<feature type="compositionally biased region" description="Low complexity" evidence="1">
    <location>
        <begin position="243"/>
        <end position="269"/>
    </location>
</feature>
<proteinExistence type="predicted"/>
<accession>A0A4U0P485</accession>
<feature type="transmembrane region" description="Helical" evidence="2">
    <location>
        <begin position="160"/>
        <end position="180"/>
    </location>
</feature>
<sequence>MAALFLTVAFLAAGVLGALQPATGIPSEVIQLTQFGPALGVGVAALLWPGRVRELLAGLVSARSGQGVQGALLLLTAPLIIALSVSAYAALTGDARFARPGAPFVLIAVAQLIGACGEEIGWRCFLQPLLRTRLGPLTASVAVGVAWGVWHIQVFVRHPVYAGAFIMAAVSMSVVMGWALEGIRASRLPLAGGFHALINLGMLLFMDEESGAVLPMVLFGVSCLAAAGLWTWTDVGRQRSAASTSASTQASRQASTQPSASTSVSAPAPALAPAPVPAPVPARIPPIMDDVR</sequence>
<feature type="transmembrane region" description="Helical" evidence="2">
    <location>
        <begin position="134"/>
        <end position="154"/>
    </location>
</feature>
<dbReference type="GO" id="GO:0006508">
    <property type="term" value="P:proteolysis"/>
    <property type="evidence" value="ECO:0007669"/>
    <property type="project" value="UniProtKB-KW"/>
</dbReference>
<dbReference type="InterPro" id="IPR003675">
    <property type="entry name" value="Rce1/LyrA-like_dom"/>
</dbReference>
<keyword evidence="5" id="KW-1185">Reference proteome</keyword>
<dbReference type="OrthoDB" id="3693644at2"/>
<keyword evidence="2" id="KW-0472">Membrane</keyword>
<evidence type="ECO:0000313" key="4">
    <source>
        <dbReference type="EMBL" id="TJZ57484.1"/>
    </source>
</evidence>
<feature type="transmembrane region" description="Helical" evidence="2">
    <location>
        <begin position="212"/>
        <end position="232"/>
    </location>
</feature>
<dbReference type="GO" id="GO:0080120">
    <property type="term" value="P:CAAX-box protein maturation"/>
    <property type="evidence" value="ECO:0007669"/>
    <property type="project" value="UniProtKB-ARBA"/>
</dbReference>
<feature type="transmembrane region" description="Helical" evidence="2">
    <location>
        <begin position="187"/>
        <end position="206"/>
    </location>
</feature>
<dbReference type="Pfam" id="PF02517">
    <property type="entry name" value="Rce1-like"/>
    <property type="match status" value="1"/>
</dbReference>
<protein>
    <submittedName>
        <fullName evidence="4">CPBP family intramembrane metalloprotease</fullName>
    </submittedName>
</protein>
<keyword evidence="4" id="KW-0645">Protease</keyword>
<feature type="transmembrane region" description="Helical" evidence="2">
    <location>
        <begin position="103"/>
        <end position="122"/>
    </location>
</feature>
<name>A0A4U0P485_9ACTN</name>
<dbReference type="PANTHER" id="PTHR35797">
    <property type="entry name" value="PROTEASE-RELATED"/>
    <property type="match status" value="1"/>
</dbReference>
<evidence type="ECO:0000259" key="3">
    <source>
        <dbReference type="Pfam" id="PF02517"/>
    </source>
</evidence>
<feature type="region of interest" description="Disordered" evidence="1">
    <location>
        <begin position="243"/>
        <end position="292"/>
    </location>
</feature>
<feature type="compositionally biased region" description="Pro residues" evidence="1">
    <location>
        <begin position="270"/>
        <end position="284"/>
    </location>
</feature>
<keyword evidence="2" id="KW-0812">Transmembrane</keyword>
<feature type="transmembrane region" description="Helical" evidence="2">
    <location>
        <begin position="71"/>
        <end position="91"/>
    </location>
</feature>
<organism evidence="4 5">
    <name type="scientific">Streptomyces piniterrae</name>
    <dbReference type="NCBI Taxonomy" id="2571125"/>
    <lineage>
        <taxon>Bacteria</taxon>
        <taxon>Bacillati</taxon>
        <taxon>Actinomycetota</taxon>
        <taxon>Actinomycetes</taxon>
        <taxon>Kitasatosporales</taxon>
        <taxon>Streptomycetaceae</taxon>
        <taxon>Streptomyces</taxon>
    </lineage>
</organism>
<evidence type="ECO:0000313" key="5">
    <source>
        <dbReference type="Proteomes" id="UP000308697"/>
    </source>
</evidence>
<keyword evidence="4" id="KW-0482">Metalloprotease</keyword>